<name>A0AAV1VBZ1_9STRA</name>
<feature type="compositionally biased region" description="Acidic residues" evidence="1">
    <location>
        <begin position="9"/>
        <end position="18"/>
    </location>
</feature>
<evidence type="ECO:0000313" key="4">
    <source>
        <dbReference type="Proteomes" id="UP001162060"/>
    </source>
</evidence>
<proteinExistence type="predicted"/>
<sequence length="48" mass="5502">MQQLAEKEKEEEEDDDIGQGEFRIADSAGAILDPFMGDNFEEAIWRKV</sequence>
<organism evidence="3 4">
    <name type="scientific">Peronospora matthiolae</name>
    <dbReference type="NCBI Taxonomy" id="2874970"/>
    <lineage>
        <taxon>Eukaryota</taxon>
        <taxon>Sar</taxon>
        <taxon>Stramenopiles</taxon>
        <taxon>Oomycota</taxon>
        <taxon>Peronosporomycetes</taxon>
        <taxon>Peronosporales</taxon>
        <taxon>Peronosporaceae</taxon>
        <taxon>Peronospora</taxon>
    </lineage>
</organism>
<comment type="caution">
    <text evidence="3">The sequence shown here is derived from an EMBL/GenBank/DDBJ whole genome shotgun (WGS) entry which is preliminary data.</text>
</comment>
<evidence type="ECO:0000313" key="3">
    <source>
        <dbReference type="EMBL" id="CAK7944320.1"/>
    </source>
</evidence>
<dbReference type="EMBL" id="CAKLBY020000228">
    <property type="protein sequence ID" value="CAK7937842.1"/>
    <property type="molecule type" value="Genomic_DNA"/>
</dbReference>
<reference evidence="3" key="1">
    <citation type="submission" date="2024-01" db="EMBL/GenBank/DDBJ databases">
        <authorList>
            <person name="Webb A."/>
        </authorList>
    </citation>
    <scope>NUCLEOTIDE SEQUENCE</scope>
    <source>
        <strain evidence="3">Pm1</strain>
    </source>
</reference>
<dbReference type="AlphaFoldDB" id="A0AAV1VBZ1"/>
<gene>
    <name evidence="2" type="ORF">PM001_LOCUS22992</name>
    <name evidence="3" type="ORF">PM001_LOCUS29470</name>
</gene>
<evidence type="ECO:0000256" key="1">
    <source>
        <dbReference type="SAM" id="MobiDB-lite"/>
    </source>
</evidence>
<dbReference type="EMBL" id="CAKLBY020000307">
    <property type="protein sequence ID" value="CAK7944320.1"/>
    <property type="molecule type" value="Genomic_DNA"/>
</dbReference>
<accession>A0AAV1VBZ1</accession>
<evidence type="ECO:0000313" key="2">
    <source>
        <dbReference type="EMBL" id="CAK7937842.1"/>
    </source>
</evidence>
<dbReference type="Proteomes" id="UP001162060">
    <property type="component" value="Unassembled WGS sequence"/>
</dbReference>
<feature type="region of interest" description="Disordered" evidence="1">
    <location>
        <begin position="1"/>
        <end position="20"/>
    </location>
</feature>
<protein>
    <submittedName>
        <fullName evidence="3">Uncharacterized protein</fullName>
    </submittedName>
</protein>